<keyword evidence="1" id="KW-0732">Signal</keyword>
<dbReference type="EMBL" id="GADI01003831">
    <property type="protein sequence ID" value="JAA69977.1"/>
    <property type="molecule type" value="mRNA"/>
</dbReference>
<evidence type="ECO:0000256" key="1">
    <source>
        <dbReference type="SAM" id="SignalP"/>
    </source>
</evidence>
<feature type="chain" id="PRO_5005517678" evidence="1">
    <location>
        <begin position="23"/>
        <end position="234"/>
    </location>
</feature>
<dbReference type="AlphaFoldDB" id="A0A0K8RFN9"/>
<name>A0A0K8RFN9_IXORI</name>
<accession>A0A0K8RFN9</accession>
<feature type="signal peptide" evidence="1">
    <location>
        <begin position="1"/>
        <end position="22"/>
    </location>
</feature>
<reference evidence="2" key="1">
    <citation type="submission" date="2012-12" db="EMBL/GenBank/DDBJ databases">
        <title>Identification and characterization of a phenylalanine ammonia-lyase gene family in Isatis indigotica Fort.</title>
        <authorList>
            <person name="Liu Q."/>
            <person name="Chen J."/>
            <person name="Zhou X."/>
            <person name="Di P."/>
            <person name="Xiao Y."/>
            <person name="Xuan H."/>
            <person name="Zhang L."/>
            <person name="Chen W."/>
        </authorList>
    </citation>
    <scope>NUCLEOTIDE SEQUENCE</scope>
    <source>
        <tissue evidence="2">Salivary gland</tissue>
    </source>
</reference>
<organism evidence="2">
    <name type="scientific">Ixodes ricinus</name>
    <name type="common">Common tick</name>
    <name type="synonym">Acarus ricinus</name>
    <dbReference type="NCBI Taxonomy" id="34613"/>
    <lineage>
        <taxon>Eukaryota</taxon>
        <taxon>Metazoa</taxon>
        <taxon>Ecdysozoa</taxon>
        <taxon>Arthropoda</taxon>
        <taxon>Chelicerata</taxon>
        <taxon>Arachnida</taxon>
        <taxon>Acari</taxon>
        <taxon>Parasitiformes</taxon>
        <taxon>Ixodida</taxon>
        <taxon>Ixodoidea</taxon>
        <taxon>Ixodidae</taxon>
        <taxon>Ixodinae</taxon>
        <taxon>Ixodes</taxon>
    </lineage>
</organism>
<evidence type="ECO:0000313" key="2">
    <source>
        <dbReference type="EMBL" id="JAA69977.1"/>
    </source>
</evidence>
<protein>
    <submittedName>
        <fullName evidence="2">Putative ixodes 26 kDa salivary protein</fullName>
    </submittedName>
</protein>
<sequence length="234" mass="26514">MTGFNRVLALCVICFVAKLSVSTVSQKKVSFKGARIITITYLLDGNEFKYVTASEISTVKTWLEEVQYQAELMLKDELSVTVEFQITNINLTDQKLSRKLHSATSIGSCGSGPLMHAGTVLEEIKEESGNWPFKPNIICVLTKVKLFQGDFTDLLGYTMNKTLCYRPVPMLLTYDRSKGRIIETGKLLFELVVNSTNYDGSVLWKQYFNVCHKKNKLQDMKKSQITSPSRPLRF</sequence>
<proteinExistence type="evidence at transcript level"/>